<dbReference type="Gene3D" id="3.40.190.10">
    <property type="entry name" value="Periplasmic binding protein-like II"/>
    <property type="match status" value="2"/>
</dbReference>
<keyword evidence="3 9" id="KW-0813">Transport</keyword>
<keyword evidence="4" id="KW-1003">Cell membrane</keyword>
<name>A0ABQ1L9I6_9PROT</name>
<dbReference type="InterPro" id="IPR001638">
    <property type="entry name" value="Solute-binding_3/MltF_N"/>
</dbReference>
<feature type="transmembrane region" description="Helical" evidence="9">
    <location>
        <begin position="371"/>
        <end position="394"/>
    </location>
</feature>
<dbReference type="CDD" id="cd13530">
    <property type="entry name" value="PBP2_peptides_like"/>
    <property type="match status" value="1"/>
</dbReference>
<keyword evidence="13" id="KW-1185">Reference proteome</keyword>
<feature type="domain" description="ABC transmembrane type-1" evidence="11">
    <location>
        <begin position="335"/>
        <end position="523"/>
    </location>
</feature>
<evidence type="ECO:0000313" key="13">
    <source>
        <dbReference type="Proteomes" id="UP000637769"/>
    </source>
</evidence>
<comment type="similarity">
    <text evidence="2">Belongs to the binding-protein-dependent transport system permease family. HisMQ subfamily.</text>
</comment>
<dbReference type="Proteomes" id="UP000637769">
    <property type="component" value="Unassembled WGS sequence"/>
</dbReference>
<dbReference type="NCBIfam" id="TIGR01726">
    <property type="entry name" value="HEQRo_perm_3TM"/>
    <property type="match status" value="1"/>
</dbReference>
<evidence type="ECO:0000256" key="4">
    <source>
        <dbReference type="ARBA" id="ARBA00022475"/>
    </source>
</evidence>
<comment type="caution">
    <text evidence="12">The sequence shown here is derived from an EMBL/GenBank/DDBJ whole genome shotgun (WGS) entry which is preliminary data.</text>
</comment>
<evidence type="ECO:0000256" key="8">
    <source>
        <dbReference type="ARBA" id="ARBA00023136"/>
    </source>
</evidence>
<feature type="signal peptide" evidence="10">
    <location>
        <begin position="1"/>
        <end position="41"/>
    </location>
</feature>
<reference evidence="13" key="1">
    <citation type="journal article" date="2019" name="Int. J. Syst. Evol. Microbiol.">
        <title>The Global Catalogue of Microorganisms (GCM) 10K type strain sequencing project: providing services to taxonomists for standard genome sequencing and annotation.</title>
        <authorList>
            <consortium name="The Broad Institute Genomics Platform"/>
            <consortium name="The Broad Institute Genome Sequencing Center for Infectious Disease"/>
            <person name="Wu L."/>
            <person name="Ma J."/>
        </authorList>
    </citation>
    <scope>NUCLEOTIDE SEQUENCE [LARGE SCALE GENOMIC DNA]</scope>
    <source>
        <strain evidence="13">CCM 7132</strain>
    </source>
</reference>
<evidence type="ECO:0000256" key="7">
    <source>
        <dbReference type="ARBA" id="ARBA00022989"/>
    </source>
</evidence>
<evidence type="ECO:0000313" key="12">
    <source>
        <dbReference type="EMBL" id="GGC20658.1"/>
    </source>
</evidence>
<dbReference type="InterPro" id="IPR043429">
    <property type="entry name" value="ArtM/GltK/GlnP/TcyL/YhdX-like"/>
</dbReference>
<keyword evidence="6" id="KW-0029">Amino-acid transport</keyword>
<dbReference type="Pfam" id="PF00528">
    <property type="entry name" value="BPD_transp_1"/>
    <property type="match status" value="1"/>
</dbReference>
<dbReference type="EMBL" id="BMCH01000001">
    <property type="protein sequence ID" value="GGC20658.1"/>
    <property type="molecule type" value="Genomic_DNA"/>
</dbReference>
<protein>
    <submittedName>
        <fullName evidence="12">Amino acid ABC transporter permease</fullName>
    </submittedName>
</protein>
<feature type="transmembrane region" description="Helical" evidence="9">
    <location>
        <begin position="501"/>
        <end position="523"/>
    </location>
</feature>
<evidence type="ECO:0000256" key="1">
    <source>
        <dbReference type="ARBA" id="ARBA00004429"/>
    </source>
</evidence>
<evidence type="ECO:0000256" key="10">
    <source>
        <dbReference type="SAM" id="SignalP"/>
    </source>
</evidence>
<sequence length="540" mass="59706">MTFRLSAGAAARQRASGLVPRAVFALSLVVLCLFSPVGAVAAPDAAAPAPSASAPSRDVGLPELSWASDGEANVPYVFHDPADLNHLEGFEYDMVQEIARRLHRKARFVQNDWDGLIPGLQRGMYQMVVDGIEMTPDHLQAALFSRPYYVTGDRIVVRRDRMDLNSFAALRGHVVGTIKETLAERLLQREASITVRSYEEETYAFSDLRNGRLDALLLDGPIALYYAGITDDLEIVGPPVGQTRYGIAFKQGSTALHDEVDRALGAMMQDGTLQILLARWNLWTPEMAEMTGDHVQRDVKPDEWLRYRNAMRAQTGWLGQLKRYIGFLPDIGEAAILTLVVSALSMVIAVSLGLALALGRHYGPGWLRWITGLYIEIVRGTPLLIQILFIFYGLPGMGIKLSPFFAGVLALGLNYAAYEAENYRAGLSSVPRGQMEAAIALNMTHRQALRLVIIPQAFRTVLPVMTNDFIALLKDSSLVSVITLTELTKTYIRLSSTYYDYIGTGLLIGGAYLLLGLPFVRFARHVERRLGRSLMRSGHH</sequence>
<keyword evidence="7 9" id="KW-1133">Transmembrane helix</keyword>
<dbReference type="PANTHER" id="PTHR30614:SF0">
    <property type="entry name" value="L-CYSTINE TRANSPORT SYSTEM PERMEASE PROTEIN TCYL"/>
    <property type="match status" value="1"/>
</dbReference>
<organism evidence="12 13">
    <name type="scientific">Asaia siamensis</name>
    <dbReference type="NCBI Taxonomy" id="110479"/>
    <lineage>
        <taxon>Bacteria</taxon>
        <taxon>Pseudomonadati</taxon>
        <taxon>Pseudomonadota</taxon>
        <taxon>Alphaproteobacteria</taxon>
        <taxon>Acetobacterales</taxon>
        <taxon>Acetobacteraceae</taxon>
        <taxon>Asaia</taxon>
    </lineage>
</organism>
<evidence type="ECO:0000256" key="2">
    <source>
        <dbReference type="ARBA" id="ARBA00010072"/>
    </source>
</evidence>
<dbReference type="SMART" id="SM00062">
    <property type="entry name" value="PBPb"/>
    <property type="match status" value="1"/>
</dbReference>
<accession>A0ABQ1L9I6</accession>
<dbReference type="SUPFAM" id="SSF53850">
    <property type="entry name" value="Periplasmic binding protein-like II"/>
    <property type="match status" value="1"/>
</dbReference>
<evidence type="ECO:0000256" key="5">
    <source>
        <dbReference type="ARBA" id="ARBA00022692"/>
    </source>
</evidence>
<dbReference type="SMART" id="SM00079">
    <property type="entry name" value="PBPe"/>
    <property type="match status" value="1"/>
</dbReference>
<evidence type="ECO:0000256" key="6">
    <source>
        <dbReference type="ARBA" id="ARBA00022970"/>
    </source>
</evidence>
<dbReference type="PROSITE" id="PS50928">
    <property type="entry name" value="ABC_TM1"/>
    <property type="match status" value="1"/>
</dbReference>
<keyword evidence="5 9" id="KW-0812">Transmembrane</keyword>
<dbReference type="Gene3D" id="1.10.3720.10">
    <property type="entry name" value="MetI-like"/>
    <property type="match status" value="1"/>
</dbReference>
<dbReference type="CDD" id="cd06261">
    <property type="entry name" value="TM_PBP2"/>
    <property type="match status" value="1"/>
</dbReference>
<feature type="transmembrane region" description="Helical" evidence="9">
    <location>
        <begin position="334"/>
        <end position="359"/>
    </location>
</feature>
<keyword evidence="8 9" id="KW-0472">Membrane</keyword>
<keyword evidence="10" id="KW-0732">Signal</keyword>
<dbReference type="Pfam" id="PF00497">
    <property type="entry name" value="SBP_bac_3"/>
    <property type="match status" value="1"/>
</dbReference>
<dbReference type="InterPro" id="IPR000515">
    <property type="entry name" value="MetI-like"/>
</dbReference>
<comment type="subcellular location">
    <subcellularLocation>
        <location evidence="1">Cell inner membrane</location>
        <topology evidence="1">Multi-pass membrane protein</topology>
    </subcellularLocation>
    <subcellularLocation>
        <location evidence="9">Cell membrane</location>
        <topology evidence="9">Multi-pass membrane protein</topology>
    </subcellularLocation>
</comment>
<feature type="chain" id="PRO_5045514315" evidence="10">
    <location>
        <begin position="42"/>
        <end position="540"/>
    </location>
</feature>
<evidence type="ECO:0000256" key="9">
    <source>
        <dbReference type="RuleBase" id="RU363032"/>
    </source>
</evidence>
<dbReference type="InterPro" id="IPR001320">
    <property type="entry name" value="Iontro_rcpt_C"/>
</dbReference>
<proteinExistence type="inferred from homology"/>
<evidence type="ECO:0000256" key="3">
    <source>
        <dbReference type="ARBA" id="ARBA00022448"/>
    </source>
</evidence>
<dbReference type="InterPro" id="IPR010065">
    <property type="entry name" value="AA_ABC_transptr_permease_3TM"/>
</dbReference>
<evidence type="ECO:0000259" key="11">
    <source>
        <dbReference type="PROSITE" id="PS50928"/>
    </source>
</evidence>
<gene>
    <name evidence="12" type="ORF">GCM10007207_02400</name>
</gene>
<dbReference type="InterPro" id="IPR035906">
    <property type="entry name" value="MetI-like_sf"/>
</dbReference>
<dbReference type="SUPFAM" id="SSF161098">
    <property type="entry name" value="MetI-like"/>
    <property type="match status" value="1"/>
</dbReference>
<dbReference type="PANTHER" id="PTHR30614">
    <property type="entry name" value="MEMBRANE COMPONENT OF AMINO ACID ABC TRANSPORTER"/>
    <property type="match status" value="1"/>
</dbReference>